<reference evidence="1" key="1">
    <citation type="submission" date="2020-12" db="EMBL/GenBank/DDBJ databases">
        <title>The genome sequence of Inhella sp. 4Y17.</title>
        <authorList>
            <person name="Liu Y."/>
        </authorList>
    </citation>
    <scope>NUCLEOTIDE SEQUENCE</scope>
    <source>
        <strain evidence="1">4Y10</strain>
    </source>
</reference>
<protein>
    <submittedName>
        <fullName evidence="1">Nitrous oxide reductase accessory protein NosL</fullName>
    </submittedName>
</protein>
<accession>A0A931IVG3</accession>
<proteinExistence type="predicted"/>
<evidence type="ECO:0000313" key="1">
    <source>
        <dbReference type="EMBL" id="MBH9552296.1"/>
    </source>
</evidence>
<dbReference type="Pfam" id="PF05573">
    <property type="entry name" value="NosL"/>
    <property type="match status" value="1"/>
</dbReference>
<dbReference type="Proteomes" id="UP000620139">
    <property type="component" value="Unassembled WGS sequence"/>
</dbReference>
<keyword evidence="2" id="KW-1185">Reference proteome</keyword>
<dbReference type="RefSeq" id="WP_198099917.1">
    <property type="nucleotide sequence ID" value="NZ_JAEDAL010000002.1"/>
</dbReference>
<comment type="caution">
    <text evidence="1">The sequence shown here is derived from an EMBL/GenBank/DDBJ whole genome shotgun (WGS) entry which is preliminary data.</text>
</comment>
<dbReference type="Gene3D" id="3.30.70.2060">
    <property type="match status" value="1"/>
</dbReference>
<name>A0A931IVG3_9BURK</name>
<organism evidence="1 2">
    <name type="scientific">Inhella gelatinilytica</name>
    <dbReference type="NCBI Taxonomy" id="2795030"/>
    <lineage>
        <taxon>Bacteria</taxon>
        <taxon>Pseudomonadati</taxon>
        <taxon>Pseudomonadota</taxon>
        <taxon>Betaproteobacteria</taxon>
        <taxon>Burkholderiales</taxon>
        <taxon>Sphaerotilaceae</taxon>
        <taxon>Inhella</taxon>
    </lineage>
</organism>
<dbReference type="PROSITE" id="PS51257">
    <property type="entry name" value="PROKAR_LIPOPROTEIN"/>
    <property type="match status" value="1"/>
</dbReference>
<evidence type="ECO:0000313" key="2">
    <source>
        <dbReference type="Proteomes" id="UP000620139"/>
    </source>
</evidence>
<dbReference type="PANTHER" id="PTHR41247:SF1">
    <property type="entry name" value="HTH-TYPE TRANSCRIPTIONAL REPRESSOR YCNK"/>
    <property type="match status" value="1"/>
</dbReference>
<sequence>MKISRRHCLACAALPWLTACTRESDKGRQGPQEVNPATACDLDGMLLADYAGPKAQLHYADDPKPVFLCDTVEMVSLLLKPEQVRPLKAAYVQDMGKADWDRPVGHWIDAKTAFFVHGSKRHGSMGPTLATFAEAAAAEGFVKAWGGKILPFSQLTADLADLSGGALHDSRM</sequence>
<dbReference type="AlphaFoldDB" id="A0A931IVG3"/>
<dbReference type="InterPro" id="IPR008719">
    <property type="entry name" value="N2O_reductase_NosL"/>
</dbReference>
<dbReference type="EMBL" id="JAEDAL010000002">
    <property type="protein sequence ID" value="MBH9552296.1"/>
    <property type="molecule type" value="Genomic_DNA"/>
</dbReference>
<dbReference type="Gene3D" id="3.30.70.2050">
    <property type="match status" value="1"/>
</dbReference>
<dbReference type="SUPFAM" id="SSF160387">
    <property type="entry name" value="NosL/MerB-like"/>
    <property type="match status" value="1"/>
</dbReference>
<dbReference type="PANTHER" id="PTHR41247">
    <property type="entry name" value="HTH-TYPE TRANSCRIPTIONAL REPRESSOR YCNK"/>
    <property type="match status" value="1"/>
</dbReference>
<gene>
    <name evidence="1" type="ORF">I7X43_05460</name>
</gene>